<dbReference type="InterPro" id="IPR024775">
    <property type="entry name" value="DinB-like"/>
</dbReference>
<dbReference type="Pfam" id="PF12867">
    <property type="entry name" value="DinB_2"/>
    <property type="match status" value="1"/>
</dbReference>
<dbReference type="Gene3D" id="1.20.120.450">
    <property type="entry name" value="dinb family like domain"/>
    <property type="match status" value="1"/>
</dbReference>
<keyword evidence="3" id="KW-1185">Reference proteome</keyword>
<dbReference type="AlphaFoldDB" id="A0A5B9EA82"/>
<dbReference type="KEGG" id="talb:FTW19_05790"/>
<evidence type="ECO:0000313" key="2">
    <source>
        <dbReference type="EMBL" id="QEE27560.1"/>
    </source>
</evidence>
<name>A0A5B9EA82_9BACT</name>
<reference evidence="2 3" key="1">
    <citation type="submission" date="2019-08" db="EMBL/GenBank/DDBJ databases">
        <title>Complete genome sequence of Terriglobus albidus strain ORNL.</title>
        <authorList>
            <person name="Podar M."/>
        </authorList>
    </citation>
    <scope>NUCLEOTIDE SEQUENCE [LARGE SCALE GENOMIC DNA]</scope>
    <source>
        <strain evidence="2 3">ORNL</strain>
    </source>
</reference>
<dbReference type="Proteomes" id="UP000321820">
    <property type="component" value="Chromosome"/>
</dbReference>
<protein>
    <submittedName>
        <fullName evidence="2">DinB family protein</fullName>
    </submittedName>
</protein>
<evidence type="ECO:0000313" key="3">
    <source>
        <dbReference type="Proteomes" id="UP000321820"/>
    </source>
</evidence>
<dbReference type="SUPFAM" id="SSF109854">
    <property type="entry name" value="DinB/YfiT-like putative metalloenzymes"/>
    <property type="match status" value="1"/>
</dbReference>
<dbReference type="EMBL" id="CP042806">
    <property type="protein sequence ID" value="QEE27560.1"/>
    <property type="molecule type" value="Genomic_DNA"/>
</dbReference>
<dbReference type="RefSeq" id="WP_147646751.1">
    <property type="nucleotide sequence ID" value="NZ_CP042806.1"/>
</dbReference>
<feature type="domain" description="DinB-like" evidence="1">
    <location>
        <begin position="18"/>
        <end position="153"/>
    </location>
</feature>
<proteinExistence type="predicted"/>
<dbReference type="InterPro" id="IPR034660">
    <property type="entry name" value="DinB/YfiT-like"/>
</dbReference>
<evidence type="ECO:0000259" key="1">
    <source>
        <dbReference type="Pfam" id="PF12867"/>
    </source>
</evidence>
<sequence length="168" mass="19559">MMTRVQDACRQIDTILSEIETKVQPLPRAWLSWRPVADVWSILDILSHIEEFVPYWSGQILSIIHHPNQEWGRTHADPDRLEAVTDTDSRALSDVLASIRNRVESMRNRLLPLSDQMLETTARSRNPRWETKPASFILDHLLVQHVANHSAQIQRNIDQLISQTRENR</sequence>
<organism evidence="2 3">
    <name type="scientific">Terriglobus albidus</name>
    <dbReference type="NCBI Taxonomy" id="1592106"/>
    <lineage>
        <taxon>Bacteria</taxon>
        <taxon>Pseudomonadati</taxon>
        <taxon>Acidobacteriota</taxon>
        <taxon>Terriglobia</taxon>
        <taxon>Terriglobales</taxon>
        <taxon>Acidobacteriaceae</taxon>
        <taxon>Terriglobus</taxon>
    </lineage>
</organism>
<gene>
    <name evidence="2" type="ORF">FTW19_05790</name>
</gene>
<accession>A0A5B9EA82</accession>
<dbReference type="OrthoDB" id="1431064at2"/>